<evidence type="ECO:0000313" key="11">
    <source>
        <dbReference type="Proteomes" id="UP000233020"/>
    </source>
</evidence>
<organism evidence="10 11">
    <name type="scientific">Aotus nancymaae</name>
    <name type="common">Ma's night monkey</name>
    <dbReference type="NCBI Taxonomy" id="37293"/>
    <lineage>
        <taxon>Eukaryota</taxon>
        <taxon>Metazoa</taxon>
        <taxon>Chordata</taxon>
        <taxon>Craniata</taxon>
        <taxon>Vertebrata</taxon>
        <taxon>Euteleostomi</taxon>
        <taxon>Mammalia</taxon>
        <taxon>Eutheria</taxon>
        <taxon>Euarchontoglires</taxon>
        <taxon>Primates</taxon>
        <taxon>Haplorrhini</taxon>
        <taxon>Platyrrhini</taxon>
        <taxon>Aotidae</taxon>
        <taxon>Aotus</taxon>
    </lineage>
</organism>
<evidence type="ECO:0000256" key="2">
    <source>
        <dbReference type="ARBA" id="ARBA00022729"/>
    </source>
</evidence>
<reference evidence="10" key="1">
    <citation type="submission" date="2025-08" db="UniProtKB">
        <authorList>
            <consortium name="Ensembl"/>
        </authorList>
    </citation>
    <scope>IDENTIFICATION</scope>
</reference>
<dbReference type="OMA" id="RRRVNVC"/>
<dbReference type="PROSITE" id="PS00134">
    <property type="entry name" value="TRYPSIN_HIS"/>
    <property type="match status" value="1"/>
</dbReference>
<dbReference type="InterPro" id="IPR001314">
    <property type="entry name" value="Peptidase_S1A"/>
</dbReference>
<sequence length="265" mass="28980">MTLGRRLSCLFLARVLLALLLGGPALASEIVGGRPAQPHAWPFMVSLQRRGGHFCGATLIAPNFVMSAAHCVNDVNFRSVQVVLGAHNLRRQERTRQTFSVQRVFENGFDPTRLLNDIVLLQLNGSATINTNVQVARLPAQNQGPDDGARCLAMGWGQRGTRSPIAHVLQELNVTVVTSRCRRSNVCTLVRRRRAGICFGDSGGPLVCNGLIQGIDSFIRGGCGSGFYPDFFAPVAQFADWIDSIIRRSEDHPRPRPQDPAGRTQ</sequence>
<dbReference type="SUPFAM" id="SSF50494">
    <property type="entry name" value="Trypsin-like serine proteases"/>
    <property type="match status" value="1"/>
</dbReference>
<dbReference type="Proteomes" id="UP000233020">
    <property type="component" value="Unplaced"/>
</dbReference>
<evidence type="ECO:0000256" key="8">
    <source>
        <dbReference type="SAM" id="SignalP"/>
    </source>
</evidence>
<dbReference type="GO" id="GO:0005615">
    <property type="term" value="C:extracellular space"/>
    <property type="evidence" value="ECO:0007669"/>
    <property type="project" value="Ensembl"/>
</dbReference>
<dbReference type="GO" id="GO:0009411">
    <property type="term" value="P:response to UV"/>
    <property type="evidence" value="ECO:0007669"/>
    <property type="project" value="Ensembl"/>
</dbReference>
<dbReference type="GO" id="GO:0050900">
    <property type="term" value="P:leukocyte migration"/>
    <property type="evidence" value="ECO:0007669"/>
    <property type="project" value="Ensembl"/>
</dbReference>
<evidence type="ECO:0000259" key="9">
    <source>
        <dbReference type="PROSITE" id="PS50240"/>
    </source>
</evidence>
<dbReference type="FunFam" id="2.40.10.10:FF:000274">
    <property type="match status" value="1"/>
</dbReference>
<evidence type="ECO:0000313" key="10">
    <source>
        <dbReference type="Ensembl" id="ENSANAP00000008671.1"/>
    </source>
</evidence>
<dbReference type="InterPro" id="IPR033116">
    <property type="entry name" value="TRYPSIN_SER"/>
</dbReference>
<evidence type="ECO:0000256" key="7">
    <source>
        <dbReference type="RuleBase" id="RU363034"/>
    </source>
</evidence>
<dbReference type="GO" id="GO:0004252">
    <property type="term" value="F:serine-type endopeptidase activity"/>
    <property type="evidence" value="ECO:0007669"/>
    <property type="project" value="Ensembl"/>
</dbReference>
<keyword evidence="6" id="KW-0325">Glycoprotein</keyword>
<dbReference type="InterPro" id="IPR050850">
    <property type="entry name" value="Peptidase_S1_Elastase_sf"/>
</dbReference>
<dbReference type="GO" id="GO:0001878">
    <property type="term" value="P:response to yeast"/>
    <property type="evidence" value="ECO:0007669"/>
    <property type="project" value="Ensembl"/>
</dbReference>
<evidence type="ECO:0000256" key="4">
    <source>
        <dbReference type="ARBA" id="ARBA00022825"/>
    </source>
</evidence>
<keyword evidence="2 8" id="KW-0732">Signal</keyword>
<evidence type="ECO:0000256" key="6">
    <source>
        <dbReference type="ARBA" id="ARBA00023180"/>
    </source>
</evidence>
<keyword evidence="5" id="KW-1015">Disulfide bond</keyword>
<dbReference type="InterPro" id="IPR001254">
    <property type="entry name" value="Trypsin_dom"/>
</dbReference>
<dbReference type="InterPro" id="IPR018114">
    <property type="entry name" value="TRYPSIN_HIS"/>
</dbReference>
<evidence type="ECO:0000256" key="1">
    <source>
        <dbReference type="ARBA" id="ARBA00022670"/>
    </source>
</evidence>
<dbReference type="GO" id="GO:0000122">
    <property type="term" value="P:negative regulation of transcription by RNA polymerase II"/>
    <property type="evidence" value="ECO:0007669"/>
    <property type="project" value="Ensembl"/>
</dbReference>
<feature type="signal peptide" evidence="8">
    <location>
        <begin position="1"/>
        <end position="27"/>
    </location>
</feature>
<dbReference type="GO" id="GO:0019955">
    <property type="term" value="F:cytokine binding"/>
    <property type="evidence" value="ECO:0007669"/>
    <property type="project" value="Ensembl"/>
</dbReference>
<dbReference type="GO" id="GO:0009986">
    <property type="term" value="C:cell surface"/>
    <property type="evidence" value="ECO:0007669"/>
    <property type="project" value="Ensembl"/>
</dbReference>
<protein>
    <submittedName>
        <fullName evidence="10">Elastase, neutrophil expressed</fullName>
    </submittedName>
</protein>
<dbReference type="GO" id="GO:0017053">
    <property type="term" value="C:transcription repressor complex"/>
    <property type="evidence" value="ECO:0007669"/>
    <property type="project" value="Ensembl"/>
</dbReference>
<dbReference type="GO" id="GO:0006909">
    <property type="term" value="P:phagocytosis"/>
    <property type="evidence" value="ECO:0007669"/>
    <property type="project" value="Ensembl"/>
</dbReference>
<feature type="domain" description="Peptidase S1" evidence="9">
    <location>
        <begin position="30"/>
        <end position="247"/>
    </location>
</feature>
<dbReference type="InterPro" id="IPR043504">
    <property type="entry name" value="Peptidase_S1_PA_chymotrypsin"/>
</dbReference>
<proteinExistence type="predicted"/>
<dbReference type="KEGG" id="anan:105706144"/>
<dbReference type="GO" id="GO:0032757">
    <property type="term" value="P:positive regulation of interleukin-8 production"/>
    <property type="evidence" value="ECO:0007669"/>
    <property type="project" value="Ensembl"/>
</dbReference>
<dbReference type="CDD" id="cd00190">
    <property type="entry name" value="Tryp_SPc"/>
    <property type="match status" value="1"/>
</dbReference>
<dbReference type="STRING" id="37293.ENSANAP00000008671"/>
<evidence type="ECO:0000256" key="5">
    <source>
        <dbReference type="ARBA" id="ARBA00023157"/>
    </source>
</evidence>
<dbReference type="GO" id="GO:0005794">
    <property type="term" value="C:Golgi apparatus"/>
    <property type="evidence" value="ECO:0007669"/>
    <property type="project" value="Ensembl"/>
</dbReference>
<name>A0A2K5CJ55_AOTNA</name>
<keyword evidence="11" id="KW-1185">Reference proteome</keyword>
<dbReference type="GO" id="GO:0048661">
    <property type="term" value="P:positive regulation of smooth muscle cell proliferation"/>
    <property type="evidence" value="ECO:0007669"/>
    <property type="project" value="Ensembl"/>
</dbReference>
<dbReference type="InterPro" id="IPR009003">
    <property type="entry name" value="Peptidase_S1_PA"/>
</dbReference>
<dbReference type="Pfam" id="PF00089">
    <property type="entry name" value="Trypsin"/>
    <property type="match status" value="1"/>
</dbReference>
<dbReference type="GO" id="GO:0032496">
    <property type="term" value="P:response to lipopolysaccharide"/>
    <property type="evidence" value="ECO:0007669"/>
    <property type="project" value="Ensembl"/>
</dbReference>
<keyword evidence="4 7" id="KW-0720">Serine protease</keyword>
<dbReference type="GO" id="GO:0035578">
    <property type="term" value="C:azurophil granule lumen"/>
    <property type="evidence" value="ECO:0007669"/>
    <property type="project" value="UniProtKB-ARBA"/>
</dbReference>
<dbReference type="SMART" id="SM00020">
    <property type="entry name" value="Tryp_SPc"/>
    <property type="match status" value="1"/>
</dbReference>
<accession>A0A2K5CJ55</accession>
<dbReference type="FunFam" id="2.40.10.10:FF:000052">
    <property type="entry name" value="Neutrophil elastase"/>
    <property type="match status" value="1"/>
</dbReference>
<keyword evidence="3 7" id="KW-0378">Hydrolase</keyword>
<dbReference type="GO" id="GO:0006508">
    <property type="term" value="P:proteolysis"/>
    <property type="evidence" value="ECO:0007669"/>
    <property type="project" value="UniProtKB-KW"/>
</dbReference>
<dbReference type="PANTHER" id="PTHR24257:SF16">
    <property type="entry name" value="NEUTROPHIL ELASTASE"/>
    <property type="match status" value="1"/>
</dbReference>
<dbReference type="PROSITE" id="PS00135">
    <property type="entry name" value="TRYPSIN_SER"/>
    <property type="match status" value="1"/>
</dbReference>
<evidence type="ECO:0000256" key="3">
    <source>
        <dbReference type="ARBA" id="ARBA00022801"/>
    </source>
</evidence>
<dbReference type="GO" id="GO:0002020">
    <property type="term" value="F:protease binding"/>
    <property type="evidence" value="ECO:0007669"/>
    <property type="project" value="Ensembl"/>
</dbReference>
<dbReference type="GO" id="GO:0002438">
    <property type="term" value="P:acute inflammatory response to antigenic stimulus"/>
    <property type="evidence" value="ECO:0007669"/>
    <property type="project" value="Ensembl"/>
</dbReference>
<dbReference type="GO" id="GO:0032717">
    <property type="term" value="P:negative regulation of interleukin-8 production"/>
    <property type="evidence" value="ECO:0007669"/>
    <property type="project" value="Ensembl"/>
</dbReference>
<dbReference type="PRINTS" id="PR00722">
    <property type="entry name" value="CHYMOTRYPSIN"/>
</dbReference>
<keyword evidence="1 7" id="KW-0645">Protease</keyword>
<dbReference type="OrthoDB" id="8440449at2759"/>
<dbReference type="GO" id="GO:0070947">
    <property type="term" value="P:neutrophil-mediated killing of fungus"/>
    <property type="evidence" value="ECO:0007669"/>
    <property type="project" value="Ensembl"/>
</dbReference>
<dbReference type="GeneID" id="105706144"/>
<dbReference type="Ensembl" id="ENSANAT00000026455.1">
    <property type="protein sequence ID" value="ENSANAP00000008671.1"/>
    <property type="gene ID" value="ENSANAG00000022357.1"/>
</dbReference>
<dbReference type="AlphaFoldDB" id="A0A2K5CJ55"/>
<dbReference type="GeneTree" id="ENSGT01030000234528"/>
<dbReference type="PANTHER" id="PTHR24257">
    <property type="entry name" value="CHYMOTRYPSIN-LIKE ELASTASE FAMILY MEMBER"/>
    <property type="match status" value="1"/>
</dbReference>
<dbReference type="GO" id="GO:0070945">
    <property type="term" value="P:neutrophil-mediated killing of gram-negative bacterium"/>
    <property type="evidence" value="ECO:0007669"/>
    <property type="project" value="Ensembl"/>
</dbReference>
<dbReference type="GO" id="GO:0003714">
    <property type="term" value="F:transcription corepressor activity"/>
    <property type="evidence" value="ECO:0007669"/>
    <property type="project" value="Ensembl"/>
</dbReference>
<dbReference type="PROSITE" id="PS50240">
    <property type="entry name" value="TRYPSIN_DOM"/>
    <property type="match status" value="1"/>
</dbReference>
<feature type="chain" id="PRO_5014431811" evidence="8">
    <location>
        <begin position="28"/>
        <end position="265"/>
    </location>
</feature>
<reference evidence="10" key="2">
    <citation type="submission" date="2025-09" db="UniProtKB">
        <authorList>
            <consortium name="Ensembl"/>
        </authorList>
    </citation>
    <scope>IDENTIFICATION</scope>
</reference>
<dbReference type="GO" id="GO:0008201">
    <property type="term" value="F:heparin binding"/>
    <property type="evidence" value="ECO:0007669"/>
    <property type="project" value="Ensembl"/>
</dbReference>
<dbReference type="GO" id="GO:0050778">
    <property type="term" value="P:positive regulation of immune response"/>
    <property type="evidence" value="ECO:0007669"/>
    <property type="project" value="Ensembl"/>
</dbReference>
<dbReference type="GO" id="GO:0032682">
    <property type="term" value="P:negative regulation of chemokine production"/>
    <property type="evidence" value="ECO:0007669"/>
    <property type="project" value="Ensembl"/>
</dbReference>
<dbReference type="Gene3D" id="2.40.10.10">
    <property type="entry name" value="Trypsin-like serine proteases"/>
    <property type="match status" value="2"/>
</dbReference>
<gene>
    <name evidence="10" type="primary">ELANE</name>
</gene>
<dbReference type="GO" id="GO:0002812">
    <property type="term" value="P:biosynthetic process of antibacterial peptides active against Gram-negative bacteria"/>
    <property type="evidence" value="ECO:0007669"/>
    <property type="project" value="Ensembl"/>
</dbReference>